<keyword evidence="3 6" id="KW-0238">DNA-binding</keyword>
<reference evidence="9" key="3">
    <citation type="submission" date="2005-04" db="EMBL/GenBank/DDBJ databases">
        <title>Expressed genes in Ciona intestinalis.</title>
        <authorList>
            <person name="Satou Y."/>
        </authorList>
    </citation>
    <scope>NUCLEOTIDE SEQUENCE</scope>
</reference>
<dbReference type="KEGG" id="cin:778610"/>
<feature type="compositionally biased region" description="Polar residues" evidence="7">
    <location>
        <begin position="449"/>
        <end position="458"/>
    </location>
</feature>
<comment type="subcellular location">
    <subcellularLocation>
        <location evidence="1 6">Nucleus</location>
    </subcellularLocation>
</comment>
<feature type="compositionally biased region" description="Low complexity" evidence="7">
    <location>
        <begin position="464"/>
        <end position="475"/>
    </location>
</feature>
<dbReference type="InterPro" id="IPR036388">
    <property type="entry name" value="WH-like_DNA-bd_sf"/>
</dbReference>
<keyword evidence="5 6" id="KW-0539">Nucleus</keyword>
<accession>A0A1W2VP15</accession>
<gene>
    <name evidence="9" type="primary">Ci-FoxD-a/b</name>
</gene>
<dbReference type="PROSITE" id="PS00658">
    <property type="entry name" value="FORK_HEAD_2"/>
    <property type="match status" value="1"/>
</dbReference>
<evidence type="ECO:0000256" key="1">
    <source>
        <dbReference type="ARBA" id="ARBA00004123"/>
    </source>
</evidence>
<dbReference type="GO" id="GO:0003700">
    <property type="term" value="F:DNA-binding transcription factor activity"/>
    <property type="evidence" value="ECO:0007669"/>
    <property type="project" value="InterPro"/>
</dbReference>
<feature type="compositionally biased region" description="Low complexity" evidence="7">
    <location>
        <begin position="522"/>
        <end position="539"/>
    </location>
</feature>
<dbReference type="Gene3D" id="1.10.10.10">
    <property type="entry name" value="Winged helix-like DNA-binding domain superfamily/Winged helix DNA-binding domain"/>
    <property type="match status" value="1"/>
</dbReference>
<dbReference type="AlphaFoldDB" id="Q4H3J2"/>
<proteinExistence type="evidence at transcript level"/>
<protein>
    <submittedName>
        <fullName evidence="9">Transcription factor protein</fullName>
    </submittedName>
</protein>
<dbReference type="FunFam" id="1.10.10.10:FF:000016">
    <property type="entry name" value="Forkhead box protein I1"/>
    <property type="match status" value="1"/>
</dbReference>
<reference evidence="9" key="2">
    <citation type="journal article" date="2004" name="Development">
        <title>Gene expression profiles of transcription factors and signaling molecules in the ascidian embryo: towards a comprehensive understanding of gene networks.</title>
        <authorList>
            <person name="Imai K.S."/>
            <person name="Hino K."/>
            <person name="Yagi K."/>
            <person name="Satoh N."/>
            <person name="Satou Y."/>
        </authorList>
    </citation>
    <scope>NUCLEOTIDE SEQUENCE</scope>
</reference>
<evidence type="ECO:0000313" key="9">
    <source>
        <dbReference type="EMBL" id="BAE06435.1"/>
    </source>
</evidence>
<feature type="region of interest" description="Disordered" evidence="7">
    <location>
        <begin position="425"/>
        <end position="550"/>
    </location>
</feature>
<evidence type="ECO:0000259" key="8">
    <source>
        <dbReference type="PROSITE" id="PS50039"/>
    </source>
</evidence>
<keyword evidence="4" id="KW-0804">Transcription</keyword>
<feature type="DNA-binding region" description="Fork-head" evidence="6">
    <location>
        <begin position="208"/>
        <end position="302"/>
    </location>
</feature>
<dbReference type="InterPro" id="IPR036390">
    <property type="entry name" value="WH_DNA-bd_sf"/>
</dbReference>
<evidence type="ECO:0000256" key="6">
    <source>
        <dbReference type="PROSITE-ProRule" id="PRU00089"/>
    </source>
</evidence>
<dbReference type="PRINTS" id="PR00053">
    <property type="entry name" value="FORKHEAD"/>
</dbReference>
<dbReference type="OrthoDB" id="5402974at2759"/>
<feature type="region of interest" description="Disordered" evidence="7">
    <location>
        <begin position="58"/>
        <end position="91"/>
    </location>
</feature>
<dbReference type="SMART" id="SM00339">
    <property type="entry name" value="FH"/>
    <property type="match status" value="1"/>
</dbReference>
<name>Q4H3J2_CIOIN</name>
<sequence length="611" mass="67483">MMTVQCCVQYNTSEDKSDHKRFMMNRIESHGASRDNVIGSAYPQQQADAILQNWKSSAAGPTRNKHRDGESRSPVQGKPYQRPDVTKSSPNEMSAIECMRNAVQQMQEKVQASAAKTTQHSALNDTYVDVTSLSSPATLVRESFRQNWLPKSPMVDERSSSPVSSEGNPPARCASSSGEDETREKDEELRKIGEEMEEYSNESKKNVKPPYSYIALITMSILQSPDKKLTLSGICDFIMNRFPYYKEKFPAWQNSIRHNLSLNDCFVKIPREPGNPGKGNYWTMDPEAEDMFDNGSFLRRRKRFKRQQRDPFRDNVLAASMNAASPYGRPYGLAATQQAAIMAASMNPYAYMNPLPAHIPLLPPHEINNRQAALMAFGSSRLPQMTTNHLFPSSPPFPCNPTLSTDARIQAANFANAVALHSARESVRGQQQAKKLPRNSPFSIESLIGKSSDSAPTTSEHHGSGCSSPSSQTSGRENPVSPVSKLNPGFGPCITSTPKYSGSDREHFFQETGRRESEVRESAAAASRRSSVSPSDSLSPPLPASQPSFPALGSQFNPMFPYNMALNSRMFQQNQSYPPNPSIAQSAQQLNALSAAGFLPSLNGWPCFGRT</sequence>
<dbReference type="Pfam" id="PF00250">
    <property type="entry name" value="Forkhead"/>
    <property type="match status" value="1"/>
</dbReference>
<dbReference type="GO" id="GO:0005634">
    <property type="term" value="C:nucleus"/>
    <property type="evidence" value="ECO:0007669"/>
    <property type="project" value="UniProtKB-SubCell"/>
</dbReference>
<feature type="domain" description="Fork-head" evidence="8">
    <location>
        <begin position="208"/>
        <end position="302"/>
    </location>
</feature>
<dbReference type="EMBL" id="AB210430">
    <property type="protein sequence ID" value="BAE06435.1"/>
    <property type="molecule type" value="mRNA"/>
</dbReference>
<accession>Q4H3J2</accession>
<dbReference type="PROSITE" id="PS50039">
    <property type="entry name" value="FORK_HEAD_3"/>
    <property type="match status" value="1"/>
</dbReference>
<feature type="region of interest" description="Disordered" evidence="7">
    <location>
        <begin position="151"/>
        <end position="188"/>
    </location>
</feature>
<organism evidence="9">
    <name type="scientific">Ciona intestinalis</name>
    <name type="common">Transparent sea squirt</name>
    <name type="synonym">Ascidia intestinalis</name>
    <dbReference type="NCBI Taxonomy" id="7719"/>
    <lineage>
        <taxon>Eukaryota</taxon>
        <taxon>Metazoa</taxon>
        <taxon>Chordata</taxon>
        <taxon>Tunicata</taxon>
        <taxon>Ascidiacea</taxon>
        <taxon>Phlebobranchia</taxon>
        <taxon>Cionidae</taxon>
        <taxon>Ciona</taxon>
    </lineage>
</organism>
<dbReference type="InterPro" id="IPR001766">
    <property type="entry name" value="Fork_head_dom"/>
</dbReference>
<dbReference type="InterPro" id="IPR050211">
    <property type="entry name" value="FOX_domain-containing"/>
</dbReference>
<evidence type="ECO:0000256" key="2">
    <source>
        <dbReference type="ARBA" id="ARBA00023015"/>
    </source>
</evidence>
<evidence type="ECO:0000256" key="3">
    <source>
        <dbReference type="ARBA" id="ARBA00023125"/>
    </source>
</evidence>
<evidence type="ECO:0000256" key="7">
    <source>
        <dbReference type="SAM" id="MobiDB-lite"/>
    </source>
</evidence>
<keyword evidence="2" id="KW-0805">Transcription regulation</keyword>
<dbReference type="PANTHER" id="PTHR11829">
    <property type="entry name" value="FORKHEAD BOX PROTEIN"/>
    <property type="match status" value="1"/>
</dbReference>
<evidence type="ECO:0000256" key="4">
    <source>
        <dbReference type="ARBA" id="ARBA00023163"/>
    </source>
</evidence>
<dbReference type="GO" id="GO:0043565">
    <property type="term" value="F:sequence-specific DNA binding"/>
    <property type="evidence" value="ECO:0007669"/>
    <property type="project" value="InterPro"/>
</dbReference>
<feature type="compositionally biased region" description="Basic and acidic residues" evidence="7">
    <location>
        <begin position="502"/>
        <end position="521"/>
    </location>
</feature>
<dbReference type="SUPFAM" id="SSF46785">
    <property type="entry name" value="Winged helix' DNA-binding domain"/>
    <property type="match status" value="1"/>
</dbReference>
<reference evidence="9" key="1">
    <citation type="journal article" date="2003" name="Dev. Genes Evol.">
        <title>Genomewide surveys of developmentally relevant genes in Ciona intestinalis.</title>
        <authorList>
            <person name="Satou Y."/>
            <person name="Satoh N."/>
        </authorList>
    </citation>
    <scope>NUCLEOTIDE SEQUENCE</scope>
</reference>
<dbReference type="InterPro" id="IPR030456">
    <property type="entry name" value="TF_fork_head_CS_2"/>
</dbReference>
<evidence type="ECO:0000256" key="5">
    <source>
        <dbReference type="ARBA" id="ARBA00023242"/>
    </source>
</evidence>
<dbReference type="PANTHER" id="PTHR11829:SF402">
    <property type="entry name" value="FORK HEAD DOMAIN-CONTAINING PROTEIN FD3-RELATED"/>
    <property type="match status" value="1"/>
</dbReference>
<dbReference type="CDD" id="cd20048">
    <property type="entry name" value="FH_FOXD4-like"/>
    <property type="match status" value="1"/>
</dbReference>